<dbReference type="InterPro" id="IPR001190">
    <property type="entry name" value="SRCR"/>
</dbReference>
<feature type="region of interest" description="Disordered" evidence="6">
    <location>
        <begin position="3127"/>
        <end position="3224"/>
    </location>
</feature>
<dbReference type="CDD" id="cd00037">
    <property type="entry name" value="CLECT"/>
    <property type="match status" value="1"/>
</dbReference>
<dbReference type="Gene3D" id="3.10.250.10">
    <property type="entry name" value="SRCR-like domain"/>
    <property type="match status" value="3"/>
</dbReference>
<evidence type="ECO:0000256" key="1">
    <source>
        <dbReference type="ARBA" id="ARBA00022729"/>
    </source>
</evidence>
<feature type="compositionally biased region" description="Polar residues" evidence="6">
    <location>
        <begin position="13"/>
        <end position="22"/>
    </location>
</feature>
<dbReference type="SUPFAM" id="SSF56436">
    <property type="entry name" value="C-type lectin-like"/>
    <property type="match status" value="1"/>
</dbReference>
<dbReference type="InterPro" id="IPR016186">
    <property type="entry name" value="C-type_lectin-like/link_sf"/>
</dbReference>
<keyword evidence="7" id="KW-0472">Membrane</keyword>
<dbReference type="PROSITE" id="PS00420">
    <property type="entry name" value="SRCR_1"/>
    <property type="match status" value="1"/>
</dbReference>
<evidence type="ECO:0000313" key="9">
    <source>
        <dbReference type="EMBL" id="CAL8080394.1"/>
    </source>
</evidence>
<feature type="domain" description="SRCR" evidence="8">
    <location>
        <begin position="344"/>
        <end position="448"/>
    </location>
</feature>
<feature type="compositionally biased region" description="Basic and acidic residues" evidence="6">
    <location>
        <begin position="3204"/>
        <end position="3213"/>
    </location>
</feature>
<feature type="domain" description="SRCR" evidence="8">
    <location>
        <begin position="2014"/>
        <end position="2134"/>
    </location>
</feature>
<feature type="disulfide bond" evidence="5">
    <location>
        <begin position="2097"/>
        <end position="2107"/>
    </location>
</feature>
<feature type="compositionally biased region" description="Polar residues" evidence="6">
    <location>
        <begin position="71"/>
        <end position="91"/>
    </location>
</feature>
<dbReference type="InterPro" id="IPR016187">
    <property type="entry name" value="CTDL_fold"/>
</dbReference>
<dbReference type="InterPro" id="IPR039448">
    <property type="entry name" value="Beta_helix"/>
</dbReference>
<keyword evidence="2" id="KW-0677">Repeat</keyword>
<dbReference type="InterPro" id="IPR006626">
    <property type="entry name" value="PbH1"/>
</dbReference>
<dbReference type="SMART" id="SM00202">
    <property type="entry name" value="SR"/>
    <property type="match status" value="3"/>
</dbReference>
<dbReference type="EMBL" id="CAXLJM020000014">
    <property type="protein sequence ID" value="CAL8080394.1"/>
    <property type="molecule type" value="Genomic_DNA"/>
</dbReference>
<feature type="domain" description="SRCR" evidence="8">
    <location>
        <begin position="1183"/>
        <end position="1289"/>
    </location>
</feature>
<keyword evidence="7" id="KW-1133">Transmembrane helix</keyword>
<gene>
    <name evidence="9" type="ORF">ODALV1_LOCUS4632</name>
</gene>
<feature type="region of interest" description="Disordered" evidence="6">
    <location>
        <begin position="1"/>
        <end position="102"/>
    </location>
</feature>
<keyword evidence="10" id="KW-1185">Reference proteome</keyword>
<evidence type="ECO:0000256" key="5">
    <source>
        <dbReference type="PROSITE-ProRule" id="PRU00196"/>
    </source>
</evidence>
<keyword evidence="3 5" id="KW-1015">Disulfide bond</keyword>
<keyword evidence="1" id="KW-0732">Signal</keyword>
<dbReference type="Gene3D" id="3.10.100.10">
    <property type="entry name" value="Mannose-Binding Protein A, subunit A"/>
    <property type="match status" value="1"/>
</dbReference>
<dbReference type="InterPro" id="IPR011050">
    <property type="entry name" value="Pectin_lyase_fold/virulence"/>
</dbReference>
<dbReference type="SUPFAM" id="SSF56487">
    <property type="entry name" value="SRCR-like"/>
    <property type="match status" value="3"/>
</dbReference>
<feature type="region of interest" description="Disordered" evidence="6">
    <location>
        <begin position="3009"/>
        <end position="3028"/>
    </location>
</feature>
<dbReference type="PROSITE" id="PS50287">
    <property type="entry name" value="SRCR_2"/>
    <property type="match status" value="3"/>
</dbReference>
<dbReference type="Pfam" id="PF13229">
    <property type="entry name" value="Beta_helix"/>
    <property type="match status" value="2"/>
</dbReference>
<protein>
    <recommendedName>
        <fullName evidence="8">SRCR domain-containing protein</fullName>
    </recommendedName>
</protein>
<organism evidence="9 10">
    <name type="scientific">Orchesella dallaii</name>
    <dbReference type="NCBI Taxonomy" id="48710"/>
    <lineage>
        <taxon>Eukaryota</taxon>
        <taxon>Metazoa</taxon>
        <taxon>Ecdysozoa</taxon>
        <taxon>Arthropoda</taxon>
        <taxon>Hexapoda</taxon>
        <taxon>Collembola</taxon>
        <taxon>Entomobryomorpha</taxon>
        <taxon>Entomobryoidea</taxon>
        <taxon>Orchesellidae</taxon>
        <taxon>Orchesellinae</taxon>
        <taxon>Orchesella</taxon>
    </lineage>
</organism>
<dbReference type="Pfam" id="PF00530">
    <property type="entry name" value="SRCR"/>
    <property type="match status" value="3"/>
</dbReference>
<evidence type="ECO:0000256" key="3">
    <source>
        <dbReference type="ARBA" id="ARBA00023157"/>
    </source>
</evidence>
<name>A0ABP1Q2W0_9HEXA</name>
<feature type="transmembrane region" description="Helical" evidence="7">
    <location>
        <begin position="2813"/>
        <end position="2836"/>
    </location>
</feature>
<comment type="caution">
    <text evidence="9">The sequence shown here is derived from an EMBL/GenBank/DDBJ whole genome shotgun (WGS) entry which is preliminary data.</text>
</comment>
<evidence type="ECO:0000259" key="8">
    <source>
        <dbReference type="PROSITE" id="PS50287"/>
    </source>
</evidence>
<evidence type="ECO:0000256" key="2">
    <source>
        <dbReference type="ARBA" id="ARBA00022737"/>
    </source>
</evidence>
<dbReference type="Proteomes" id="UP001642540">
    <property type="component" value="Unassembled WGS sequence"/>
</dbReference>
<feature type="region of interest" description="Disordered" evidence="6">
    <location>
        <begin position="124"/>
        <end position="159"/>
    </location>
</feature>
<evidence type="ECO:0000256" key="6">
    <source>
        <dbReference type="SAM" id="MobiDB-lite"/>
    </source>
</evidence>
<feature type="compositionally biased region" description="Basic and acidic residues" evidence="6">
    <location>
        <begin position="3127"/>
        <end position="3138"/>
    </location>
</feature>
<feature type="compositionally biased region" description="Polar residues" evidence="6">
    <location>
        <begin position="3192"/>
        <end position="3201"/>
    </location>
</feature>
<keyword evidence="7" id="KW-0812">Transmembrane</keyword>
<evidence type="ECO:0000313" key="10">
    <source>
        <dbReference type="Proteomes" id="UP001642540"/>
    </source>
</evidence>
<dbReference type="InterPro" id="IPR012334">
    <property type="entry name" value="Pectin_lyas_fold"/>
</dbReference>
<sequence length="3307" mass="374869">MWEDDGSRWRIQLPTTNAMNNPSRKKDTRRILAHSPPNQNQDGNDPINYRGTRREDNNFENDVASDRKGGSKTSTSIRMTHNDQIFSTDRSNVARGKRNASNLFPATTQLDYESGKGWARTRRKRGKEFGENVSSSIENSACVPSESESQRRRTTSGGSCASVPFKKSVMEHLVSTFFFLVLVSISFVVLERHQPLLVNGDLIGGVITVPLVLERVDTPYYIREDVIVAESGELVIRPGVQLLFSPSVGITVFGRLIAEGTETNRILMSSATLKVPSQIERLSNSSSTYLDNRYYSSVHYSTVPDQTPLPINPLTNDDISSSTSSNAVAKRAINPGDSQDLPAVRLVEGETPLMGRVQMYHRGHWRSVCTNSRNWTQADMQTVCRELGFSGGEFWIWVDHLNDTKQLLWEKPQCQGIESHLKDCPNWNGRQLGAGVCDHHPNLGIRCEPFHLFPSKVEQHWRGIRFENARHRETYIHNNTLRIKESLSFLNHVDIYYAGVGTAYNVTSSIESVGVPPVIRNVRVEYSAYNGINITNPGTVASIRNCTIKNNAGFGVYINSSWSGFDIDSSHIETNGADGIRFHFHDMIPDAKLDGLSVFDLCTVPITINQIYPVRLSLDQTGSSNVEKKCRKRFQVRSGYVLTMHFPYLMSQTDNAAEILVYDGMDSRGNLLTTIHVKNETWPQSVTSTRDSIYLEYKADPLNKLLVIMDLVAGQSRDYELKVENSVIANNNGRGVAVENMRSQVIIHSSAVRENSLISGVHILGGVGHVNISRSEIMSNVGDGLNITYGGGSRNISRSNIAANTRRGIAIWFNETSVKLASEQETIVEYTEISRNLDMGIFVGNFCGPALVNISGNLLKDGKKPSIEIWSCWHPIVKHNFGYPLKIQIGHNRFVGNDDFGIRLHPLVNSYTMIEHNYFTHQNKGCLVIKGVDKKELETLVANVEVSNNVFEKNTGIFVASLGLNHFSKKQSLLFTQNFIRWNTITEPYSTQLIPRSKVAAPVVISSANVDVFRNIIQNPDSKYEIGSHMTDQSYALNCTFNWLGSKEEKDIYYRIFDRKDRFNLAKINFIPFLLSPTDPNTEIAMTMPLYVPVFDRPDRMIGGEITGRESLINGEYKVVRDISIRPGGQLQIAYGVTLKFLPSVGIMVGGHFHAEGSGHSDGNAVKFTLFDPGRTNATDAPVRLVGGRTRKEGRLQVRISSTWGSVCNYGFDMHDAAVACRQMGLVLNPHDWLLERFEIPQASPSEQILMSNIECSEWDHDLTKCVGEMAEDIENSCSHENVVGIRCYDSSWAGIRMAITAEKSVMKFALVEKAGLLDPHTNEHKPAVQLDFSHHVLHDIRVSDNTGDGLGIIYSDLYFPDNVNTVERSEFSRNLGNGVLLRQLGLNLKNCQLEHNRGAGILHDPFILRAHQREIAGWVTVGRKDRIEYLPLPGKDLWLDENNFRYIITRTDPSINEVYNVFAQDQNFVISMQLLNPFHNESTEEMFIYDRFDIPAKEGVEYFQDVEVWSVRRDQVSFPTVSSSYGITIWFRSGNKPRGNMIMLLRAIRAPISRFARSRLLEGPLPKLKVYESKLRYNGRGLAAIHYNRYENEDGDLYLRKANESIEILNSDISFNQGEAIHAFTPFREIYSSNISEITIMINSTTITDNRKVIVQYSKDLRSSNNLYRWVMRDNIIERNREGGFQISLPYVWQYDENHTHFVHVENVTFRNNEDFEVQIAGHYSVVNVIGSLFEQNLCKTGLFSLTGMEKKMLIFGNQFLNNQGSYVVQFDTDSQSEIVGQVLAYFVRNQIQSNRINPAMRFEAKILNNATYQPMSYAIGLKGHQKINVTKNLLGGNQLDYELLAGTKTAKLNNDVNVIQNWWGTSDSRKIRERIFDFDDWNSYAIANYRPYLLRDDFDAPFSTLFEPENEVTIDNLSGRLMHPLILYKRNEPYVVKSDLTIMPNAMLSISPGVELEFYPSVGILALGTLVAQGQPDAPIIMRPITLQKREDLEYKEQLQRGRTFDDKTRGVRLCIEEKCETGANQGFLEYFNKTTLQWVPMCDDRFTERNVQVVCKQLGFDNMNIHFDFGKRWEYMYNHNPVTRVRKWPEPFQCVGDEKSLDDCPVRMNGQLYGYDYPCHWEADFIFIHCGARNLNKTMEYWGGIRFGVPDFEQHLFEHRMHDAVTHNSYQREESILEWVEMYGAGILHNEKSPAVLSIMQSPFIRYVNITKSASHAISIISAPRTMRITKNYIGDNMGLGLSGLSLMGEAQYSDSSSFFPLRKIEIPYGLFGMVDVCDTNKEIVVEERVVLYYKYDNFPVDCVKIFKSVYNAKNLGFRLLQFNLFNSTGKPWPPDYIKLIDGDVYNITTEEMATITMGDEPTTLNKFHTTSWPSLSVKLHATGATGYHGFVAEILTLPVSPHGLDRNIQHNVSYTTFHNNTEGAFYYGSAGEISPTVTLERNRFEHNCLKFYGNFTSCESPIRFDVQNMQHIYFRNNVVRGNQGGLRIVSDSSGSPTAMKGYVHNNLFENNTNREIIHVEGKRSSPYQEIVFYRNVVTRNDANFEVVVALSQVVSNLTDNYFHANRGKYIMEVSGFEKVRLPIYQSCVHNSFYMNVATDIEDKATVIAGSTGQQYIDNIFVNPENSYELATVNKSRPRAIQSYEWNSAVDARHNWWGYPGFIPVMGRIKDENDNIDLLRVLFDPFRIDNRTLLSGKCPPGYTLVADTCYIYIGGYMNFTEAKDFCRIENASMPYVEANFYAVIHFLRLQQEEYDYYDRVWVQDVDRFGKCTVFVAGDVTTAECSQRLPFICETDPKVSINPLAWTSDSVTIGALVVSLLALILIVFILVFWYSKSKQRKVERLERRNSIRASIRSSRSFTSMSALSEAGYRRRMAEIVSSKNVNTPQGNNLNNYNKMNGSFDSIEKTPSAFTSLDTTSYDFYETQSNMQNTGVSTGANSEFEDFSRHPMGRPRPRPSDHGIHGVPVLPPQPPPNHKAIVHSQTRADVLSKPSFDLTFENQNFRETPSMSSMHQPPAEYWDSSSHLQSNGNAMKYKNSNLPSSSSNVNEHNLPRSISMATTMPLNQPSSSYDHLDFEHSEPTNVNMMSPSSLHQIGLPLHNIKYPLTTQSYDQLELERMDQYDHDQYRPHPDETYRPNILSGHHHPQEQGAQGDFSPEEGSPSTTASIKDSSPSSTSRGRDRGGEDTTDPVSYLSSPFHSPKLDPSDERNQSGSRKARVIETSLDDLEVDYELDETNVRPVSTYLETNVDDNLPPIRSARSQFIPTTNSGGGGVSYHHNQPISHADEFKALSSRSKSMPLETEM</sequence>
<dbReference type="InterPro" id="IPR053243">
    <property type="entry name" value="SJ_maturation_regulator"/>
</dbReference>
<dbReference type="SUPFAM" id="SSF51126">
    <property type="entry name" value="Pectin lyase-like"/>
    <property type="match status" value="4"/>
</dbReference>
<proteinExistence type="predicted"/>
<dbReference type="SMART" id="SM00710">
    <property type="entry name" value="PbH1"/>
    <property type="match status" value="16"/>
</dbReference>
<dbReference type="Gene3D" id="2.160.20.10">
    <property type="entry name" value="Single-stranded right-handed beta-helix, Pectin lyase-like"/>
    <property type="match status" value="4"/>
</dbReference>
<feature type="disulfide bond" evidence="5">
    <location>
        <begin position="1256"/>
        <end position="1266"/>
    </location>
</feature>
<feature type="compositionally biased region" description="Polar residues" evidence="6">
    <location>
        <begin position="3164"/>
        <end position="3180"/>
    </location>
</feature>
<accession>A0ABP1Q2W0</accession>
<keyword evidence="4" id="KW-0325">Glycoprotein</keyword>
<reference evidence="9 10" key="1">
    <citation type="submission" date="2024-08" db="EMBL/GenBank/DDBJ databases">
        <authorList>
            <person name="Cucini C."/>
            <person name="Frati F."/>
        </authorList>
    </citation>
    <scope>NUCLEOTIDE SEQUENCE [LARGE SCALE GENOMIC DNA]</scope>
</reference>
<feature type="disulfide bond" evidence="5">
    <location>
        <begin position="414"/>
        <end position="424"/>
    </location>
</feature>
<feature type="transmembrane region" description="Helical" evidence="7">
    <location>
        <begin position="173"/>
        <end position="190"/>
    </location>
</feature>
<feature type="region of interest" description="Disordered" evidence="6">
    <location>
        <begin position="2949"/>
        <end position="2968"/>
    </location>
</feature>
<dbReference type="PANTHER" id="PTHR47653">
    <property type="entry name" value="PROTEIN BARK BEETLE"/>
    <property type="match status" value="1"/>
</dbReference>
<evidence type="ECO:0000256" key="7">
    <source>
        <dbReference type="SAM" id="Phobius"/>
    </source>
</evidence>
<comment type="caution">
    <text evidence="5">Lacks conserved residue(s) required for the propagation of feature annotation.</text>
</comment>
<dbReference type="InterPro" id="IPR036772">
    <property type="entry name" value="SRCR-like_dom_sf"/>
</dbReference>
<evidence type="ECO:0000256" key="4">
    <source>
        <dbReference type="ARBA" id="ARBA00023180"/>
    </source>
</evidence>
<dbReference type="PANTHER" id="PTHR47653:SF1">
    <property type="entry name" value="DELETED IN MALIGNANT BRAIN TUMORS 1 PROTEIN"/>
    <property type="match status" value="1"/>
</dbReference>